<dbReference type="EMBL" id="OW152835">
    <property type="protein sequence ID" value="CAH2056287.1"/>
    <property type="molecule type" value="Genomic_DNA"/>
</dbReference>
<evidence type="ECO:0000256" key="2">
    <source>
        <dbReference type="ARBA" id="ARBA00022737"/>
    </source>
</evidence>
<evidence type="ECO:0000256" key="3">
    <source>
        <dbReference type="RuleBase" id="RU004378"/>
    </source>
</evidence>
<evidence type="ECO:0000256" key="1">
    <source>
        <dbReference type="ARBA" id="ARBA00005906"/>
    </source>
</evidence>
<organism evidence="4 5">
    <name type="scientific">Iphiclides podalirius</name>
    <name type="common">scarce swallowtail</name>
    <dbReference type="NCBI Taxonomy" id="110791"/>
    <lineage>
        <taxon>Eukaryota</taxon>
        <taxon>Metazoa</taxon>
        <taxon>Ecdysozoa</taxon>
        <taxon>Arthropoda</taxon>
        <taxon>Hexapoda</taxon>
        <taxon>Insecta</taxon>
        <taxon>Pterygota</taxon>
        <taxon>Neoptera</taxon>
        <taxon>Endopterygota</taxon>
        <taxon>Lepidoptera</taxon>
        <taxon>Glossata</taxon>
        <taxon>Ditrysia</taxon>
        <taxon>Papilionoidea</taxon>
        <taxon>Papilionidae</taxon>
        <taxon>Papilioninae</taxon>
        <taxon>Iphiclides</taxon>
    </lineage>
</organism>
<feature type="non-terminal residue" evidence="4">
    <location>
        <position position="239"/>
    </location>
</feature>
<dbReference type="InterPro" id="IPR002635">
    <property type="entry name" value="Chorion"/>
</dbReference>
<comment type="similarity">
    <text evidence="1 3">Belongs to the chorion protein family.</text>
</comment>
<gene>
    <name evidence="4" type="ORF">IPOD504_LOCUS9523</name>
</gene>
<dbReference type="Proteomes" id="UP000837857">
    <property type="component" value="Chromosome 23"/>
</dbReference>
<protein>
    <submittedName>
        <fullName evidence="4">Uncharacterized protein</fullName>
    </submittedName>
</protein>
<name>A0ABN8IFG4_9NEOP</name>
<accession>A0ABN8IFG4</accession>
<dbReference type="Pfam" id="PF01723">
    <property type="entry name" value="Chorion_1"/>
    <property type="match status" value="1"/>
</dbReference>
<keyword evidence="2" id="KW-0677">Repeat</keyword>
<sequence>MVPYAISGANGVAMSAANHPNMATSGSLTGHGMQPANIPYSSVYAQSPSGTQTANYLANTNMANAITNANMVNSRGLSSGLEYGGASGLVHGTLASSSLAANAANANAVANAVNTANAIISADNMANNIINAYENVLANAEDTKLINPNNPSPVLNGNMATFYLGNNGNTFTVTSGSPGSQGVGVQVMADALEVGGTVAVNGRIPIYGIVGINGNVPTDGMASVSYSCANPSNLLYTNL</sequence>
<reference evidence="4" key="1">
    <citation type="submission" date="2022-03" db="EMBL/GenBank/DDBJ databases">
        <authorList>
            <person name="Martin H S."/>
        </authorList>
    </citation>
    <scope>NUCLEOTIDE SEQUENCE</scope>
</reference>
<keyword evidence="5" id="KW-1185">Reference proteome</keyword>
<proteinExistence type="inferred from homology"/>
<evidence type="ECO:0000313" key="4">
    <source>
        <dbReference type="EMBL" id="CAH2056287.1"/>
    </source>
</evidence>
<evidence type="ECO:0000313" key="5">
    <source>
        <dbReference type="Proteomes" id="UP000837857"/>
    </source>
</evidence>